<dbReference type="Pfam" id="PF08325">
    <property type="entry name" value="WLM"/>
    <property type="match status" value="1"/>
</dbReference>
<dbReference type="GO" id="GO:0008270">
    <property type="term" value="F:zinc ion binding"/>
    <property type="evidence" value="ECO:0007669"/>
    <property type="project" value="UniProtKB-KW"/>
</dbReference>
<dbReference type="AlphaFoldDB" id="A0A2R6WCS0"/>
<evidence type="ECO:0000256" key="5">
    <source>
        <dbReference type="SAM" id="MobiDB-lite"/>
    </source>
</evidence>
<evidence type="ECO:0000256" key="2">
    <source>
        <dbReference type="ARBA" id="ARBA00022771"/>
    </source>
</evidence>
<dbReference type="PROSITE" id="PS51397">
    <property type="entry name" value="WLM"/>
    <property type="match status" value="1"/>
</dbReference>
<dbReference type="InterPro" id="IPR053000">
    <property type="entry name" value="WSS1-like_metalloprotease"/>
</dbReference>
<dbReference type="EMBL" id="KZ772781">
    <property type="protein sequence ID" value="PTQ31627.1"/>
    <property type="molecule type" value="Genomic_DNA"/>
</dbReference>
<protein>
    <recommendedName>
        <fullName evidence="10">WLM domain-containing protein</fullName>
    </recommendedName>
</protein>
<reference evidence="9" key="1">
    <citation type="journal article" date="2017" name="Cell">
        <title>Insights into land plant evolution garnered from the Marchantia polymorpha genome.</title>
        <authorList>
            <person name="Bowman J.L."/>
            <person name="Kohchi T."/>
            <person name="Yamato K.T."/>
            <person name="Jenkins J."/>
            <person name="Shu S."/>
            <person name="Ishizaki K."/>
            <person name="Yamaoka S."/>
            <person name="Nishihama R."/>
            <person name="Nakamura Y."/>
            <person name="Berger F."/>
            <person name="Adam C."/>
            <person name="Aki S.S."/>
            <person name="Althoff F."/>
            <person name="Araki T."/>
            <person name="Arteaga-Vazquez M.A."/>
            <person name="Balasubrmanian S."/>
            <person name="Barry K."/>
            <person name="Bauer D."/>
            <person name="Boehm C.R."/>
            <person name="Briginshaw L."/>
            <person name="Caballero-Perez J."/>
            <person name="Catarino B."/>
            <person name="Chen F."/>
            <person name="Chiyoda S."/>
            <person name="Chovatia M."/>
            <person name="Davies K.M."/>
            <person name="Delmans M."/>
            <person name="Demura T."/>
            <person name="Dierschke T."/>
            <person name="Dolan L."/>
            <person name="Dorantes-Acosta A.E."/>
            <person name="Eklund D.M."/>
            <person name="Florent S.N."/>
            <person name="Flores-Sandoval E."/>
            <person name="Fujiyama A."/>
            <person name="Fukuzawa H."/>
            <person name="Galik B."/>
            <person name="Grimanelli D."/>
            <person name="Grimwood J."/>
            <person name="Grossniklaus U."/>
            <person name="Hamada T."/>
            <person name="Haseloff J."/>
            <person name="Hetherington A.J."/>
            <person name="Higo A."/>
            <person name="Hirakawa Y."/>
            <person name="Hundley H.N."/>
            <person name="Ikeda Y."/>
            <person name="Inoue K."/>
            <person name="Inoue S.I."/>
            <person name="Ishida S."/>
            <person name="Jia Q."/>
            <person name="Kakita M."/>
            <person name="Kanazawa T."/>
            <person name="Kawai Y."/>
            <person name="Kawashima T."/>
            <person name="Kennedy M."/>
            <person name="Kinose K."/>
            <person name="Kinoshita T."/>
            <person name="Kohara Y."/>
            <person name="Koide E."/>
            <person name="Komatsu K."/>
            <person name="Kopischke S."/>
            <person name="Kubo M."/>
            <person name="Kyozuka J."/>
            <person name="Lagercrantz U."/>
            <person name="Lin S.S."/>
            <person name="Lindquist E."/>
            <person name="Lipzen A.M."/>
            <person name="Lu C.W."/>
            <person name="De Luna E."/>
            <person name="Martienssen R.A."/>
            <person name="Minamino N."/>
            <person name="Mizutani M."/>
            <person name="Mizutani M."/>
            <person name="Mochizuki N."/>
            <person name="Monte I."/>
            <person name="Mosher R."/>
            <person name="Nagasaki H."/>
            <person name="Nakagami H."/>
            <person name="Naramoto S."/>
            <person name="Nishitani K."/>
            <person name="Ohtani M."/>
            <person name="Okamoto T."/>
            <person name="Okumura M."/>
            <person name="Phillips J."/>
            <person name="Pollak B."/>
            <person name="Reinders A."/>
            <person name="Rovekamp M."/>
            <person name="Sano R."/>
            <person name="Sawa S."/>
            <person name="Schmid M.W."/>
            <person name="Shirakawa M."/>
            <person name="Solano R."/>
            <person name="Spunde A."/>
            <person name="Suetsugu N."/>
            <person name="Sugano S."/>
            <person name="Sugiyama A."/>
            <person name="Sun R."/>
            <person name="Suzuki Y."/>
            <person name="Takenaka M."/>
            <person name="Takezawa D."/>
            <person name="Tomogane H."/>
            <person name="Tsuzuki M."/>
            <person name="Ueda T."/>
            <person name="Umeda M."/>
            <person name="Ward J.M."/>
            <person name="Watanabe Y."/>
            <person name="Yazaki K."/>
            <person name="Yokoyama R."/>
            <person name="Yoshitake Y."/>
            <person name="Yotsui I."/>
            <person name="Zachgo S."/>
            <person name="Schmutz J."/>
        </authorList>
    </citation>
    <scope>NUCLEOTIDE SEQUENCE [LARGE SCALE GENOMIC DNA]</scope>
    <source>
        <strain evidence="9">Tak-1</strain>
    </source>
</reference>
<proteinExistence type="predicted"/>
<feature type="compositionally biased region" description="Basic and acidic residues" evidence="5">
    <location>
        <begin position="292"/>
        <end position="306"/>
    </location>
</feature>
<evidence type="ECO:0000256" key="1">
    <source>
        <dbReference type="ARBA" id="ARBA00022723"/>
    </source>
</evidence>
<evidence type="ECO:0000256" key="4">
    <source>
        <dbReference type="PROSITE-ProRule" id="PRU00322"/>
    </source>
</evidence>
<dbReference type="OrthoDB" id="261960at2759"/>
<evidence type="ECO:0000259" key="6">
    <source>
        <dbReference type="PROSITE" id="PS50199"/>
    </source>
</evidence>
<evidence type="ECO:0000259" key="7">
    <source>
        <dbReference type="PROSITE" id="PS51397"/>
    </source>
</evidence>
<dbReference type="GO" id="GO:0008237">
    <property type="term" value="F:metallopeptidase activity"/>
    <property type="evidence" value="ECO:0000318"/>
    <property type="project" value="GO_Central"/>
</dbReference>
<dbReference type="PROSITE" id="PS50199">
    <property type="entry name" value="ZF_RANBP2_2"/>
    <property type="match status" value="1"/>
</dbReference>
<feature type="compositionally biased region" description="Polar residues" evidence="5">
    <location>
        <begin position="282"/>
        <end position="291"/>
    </location>
</feature>
<dbReference type="Gene3D" id="2.30.30.380">
    <property type="entry name" value="Zn-finger domain of Sec23/24"/>
    <property type="match status" value="1"/>
</dbReference>
<dbReference type="PROSITE" id="PS01358">
    <property type="entry name" value="ZF_RANBP2_1"/>
    <property type="match status" value="2"/>
</dbReference>
<dbReference type="SMART" id="SM00547">
    <property type="entry name" value="ZnF_RBZ"/>
    <property type="match status" value="2"/>
</dbReference>
<dbReference type="Proteomes" id="UP000244005">
    <property type="component" value="Unassembled WGS sequence"/>
</dbReference>
<accession>A0A2R6WCS0</accession>
<dbReference type="GO" id="GO:0005634">
    <property type="term" value="C:nucleus"/>
    <property type="evidence" value="ECO:0000318"/>
    <property type="project" value="GO_Central"/>
</dbReference>
<evidence type="ECO:0000313" key="9">
    <source>
        <dbReference type="Proteomes" id="UP000244005"/>
    </source>
</evidence>
<evidence type="ECO:0000256" key="3">
    <source>
        <dbReference type="ARBA" id="ARBA00022833"/>
    </source>
</evidence>
<feature type="domain" description="RanBP2-type" evidence="6">
    <location>
        <begin position="382"/>
        <end position="411"/>
    </location>
</feature>
<dbReference type="OMA" id="LKDDIWC"/>
<dbReference type="InterPro" id="IPR001876">
    <property type="entry name" value="Znf_RanBP2"/>
</dbReference>
<evidence type="ECO:0008006" key="10">
    <source>
        <dbReference type="Google" id="ProtNLM"/>
    </source>
</evidence>
<feature type="domain" description="WLM" evidence="7">
    <location>
        <begin position="5"/>
        <end position="208"/>
    </location>
</feature>
<dbReference type="GO" id="GO:0006281">
    <property type="term" value="P:DNA repair"/>
    <property type="evidence" value="ECO:0000318"/>
    <property type="project" value="GO_Central"/>
</dbReference>
<name>A0A2R6WCS0_MARPO</name>
<sequence>MPLASIEGGYLCKVWEIKTLGLVKDAEARKLLEDVAKQVEPIMRKRKWKVPLLSEFCPRDSSLLGLNIDAGREIRIRLRKHRSDPRLFGYEETLGTMLHELTHIQCGPHNAAFYKLLDVLTKECEELMIEGITGTGQGFDARGQRLGGVAHNPAPSNLRQVALAAAQKRAQSNSIMPVGPRRLGGDSAIMKALSPLQAAAMAAERRLKDDFWCAAPFTAGDDGMLKARQREDSAATKPAGLNENSENAGAKVGTRDNAGGSAVPVSNVSRNRAGVGSLGVRPSTSRVNPTKESYDAAASKENRGLRENAQNSEVPINISVKKNARDAGLSDATAAVKRRTEVSERDQITAKEGRVPDFGGEGSQRSPILLDDPIVRSNEAEKSCSWQCHVCTLLNPTLALSCGVCGALRRQVLNNSLKTWTCKFCTLQNEEILKNCAACDQWRYSYGAPSAIRAPNVGN</sequence>
<feature type="region of interest" description="Disordered" evidence="5">
    <location>
        <begin position="228"/>
        <end position="309"/>
    </location>
</feature>
<keyword evidence="1" id="KW-0479">Metal-binding</keyword>
<dbReference type="PANTHER" id="PTHR46622">
    <property type="entry name" value="DNA-DEPENDENT METALLOPROTEASE WSS1"/>
    <property type="match status" value="1"/>
</dbReference>
<keyword evidence="9" id="KW-1185">Reference proteome</keyword>
<organism evidence="8 9">
    <name type="scientific">Marchantia polymorpha</name>
    <name type="common">Common liverwort</name>
    <name type="synonym">Marchantia aquatica</name>
    <dbReference type="NCBI Taxonomy" id="3197"/>
    <lineage>
        <taxon>Eukaryota</taxon>
        <taxon>Viridiplantae</taxon>
        <taxon>Streptophyta</taxon>
        <taxon>Embryophyta</taxon>
        <taxon>Marchantiophyta</taxon>
        <taxon>Marchantiopsida</taxon>
        <taxon>Marchantiidae</taxon>
        <taxon>Marchantiales</taxon>
        <taxon>Marchantiaceae</taxon>
        <taxon>Marchantia</taxon>
    </lineage>
</organism>
<dbReference type="InterPro" id="IPR013536">
    <property type="entry name" value="WLM_dom"/>
</dbReference>
<keyword evidence="2 4" id="KW-0863">Zinc-finger</keyword>
<evidence type="ECO:0000313" key="8">
    <source>
        <dbReference type="EMBL" id="PTQ31627.1"/>
    </source>
</evidence>
<gene>
    <name evidence="8" type="ORF">MARPO_0109s0050</name>
</gene>
<dbReference type="Gramene" id="Mp2g17090.1">
    <property type="protein sequence ID" value="Mp2g17090.1.cds1"/>
    <property type="gene ID" value="Mp2g17090"/>
</dbReference>
<keyword evidence="3" id="KW-0862">Zinc</keyword>
<dbReference type="PANTHER" id="PTHR46622:SF1">
    <property type="entry name" value="DNA-DEPENDENT METALLOPROTEASE WSS1"/>
    <property type="match status" value="1"/>
</dbReference>